<dbReference type="Proteomes" id="UP000682733">
    <property type="component" value="Unassembled WGS sequence"/>
</dbReference>
<organism evidence="2 5">
    <name type="scientific">Didymodactylos carnosus</name>
    <dbReference type="NCBI Taxonomy" id="1234261"/>
    <lineage>
        <taxon>Eukaryota</taxon>
        <taxon>Metazoa</taxon>
        <taxon>Spiralia</taxon>
        <taxon>Gnathifera</taxon>
        <taxon>Rotifera</taxon>
        <taxon>Eurotatoria</taxon>
        <taxon>Bdelloidea</taxon>
        <taxon>Philodinida</taxon>
        <taxon>Philodinidae</taxon>
        <taxon>Didymodactylos</taxon>
    </lineage>
</organism>
<dbReference type="EMBL" id="CAJNOK010000380">
    <property type="protein sequence ID" value="CAF0749128.1"/>
    <property type="molecule type" value="Genomic_DNA"/>
</dbReference>
<dbReference type="EMBL" id="CAJOBA010000380">
    <property type="protein sequence ID" value="CAF3527543.1"/>
    <property type="molecule type" value="Genomic_DNA"/>
</dbReference>
<name>A0A813QU54_9BILA</name>
<dbReference type="EMBL" id="CAJOBC010000203">
    <property type="protein sequence ID" value="CAF3553915.1"/>
    <property type="molecule type" value="Genomic_DNA"/>
</dbReference>
<dbReference type="Proteomes" id="UP000677228">
    <property type="component" value="Unassembled WGS sequence"/>
</dbReference>
<evidence type="ECO:0000313" key="1">
    <source>
        <dbReference type="EMBL" id="CAF0749128.1"/>
    </source>
</evidence>
<gene>
    <name evidence="2" type="ORF">GPM918_LOCUS1964</name>
    <name evidence="1" type="ORF">OVA965_LOCUS1904</name>
    <name evidence="4" type="ORF">SRO942_LOCUS1964</name>
    <name evidence="3" type="ORF">TMI583_LOCUS1904</name>
</gene>
<proteinExistence type="predicted"/>
<evidence type="ECO:0000313" key="2">
    <source>
        <dbReference type="EMBL" id="CAF0771743.1"/>
    </source>
</evidence>
<dbReference type="EMBL" id="CAJNOQ010000203">
    <property type="protein sequence ID" value="CAF0771743.1"/>
    <property type="molecule type" value="Genomic_DNA"/>
</dbReference>
<dbReference type="AlphaFoldDB" id="A0A813QU54"/>
<evidence type="ECO:0000313" key="5">
    <source>
        <dbReference type="Proteomes" id="UP000663829"/>
    </source>
</evidence>
<dbReference type="OrthoDB" id="9974357at2759"/>
<evidence type="ECO:0000313" key="3">
    <source>
        <dbReference type="EMBL" id="CAF3527543.1"/>
    </source>
</evidence>
<keyword evidence="5" id="KW-1185">Reference proteome</keyword>
<protein>
    <submittedName>
        <fullName evidence="2">Uncharacterized protein</fullName>
    </submittedName>
</protein>
<sequence>MLVTGRHQRPVYVTDTETQREYGDPLQKKIPHLRHIECNKFGRHAYFPGTVAQGILPTFKGVTYPDVIPRFHLPKMPY</sequence>
<reference evidence="2" key="1">
    <citation type="submission" date="2021-02" db="EMBL/GenBank/DDBJ databases">
        <authorList>
            <person name="Nowell W R."/>
        </authorList>
    </citation>
    <scope>NUCLEOTIDE SEQUENCE</scope>
</reference>
<dbReference type="Proteomes" id="UP000681722">
    <property type="component" value="Unassembled WGS sequence"/>
</dbReference>
<comment type="caution">
    <text evidence="2">The sequence shown here is derived from an EMBL/GenBank/DDBJ whole genome shotgun (WGS) entry which is preliminary data.</text>
</comment>
<accession>A0A813QU54</accession>
<dbReference type="Proteomes" id="UP000663829">
    <property type="component" value="Unassembled WGS sequence"/>
</dbReference>
<evidence type="ECO:0000313" key="4">
    <source>
        <dbReference type="EMBL" id="CAF3553915.1"/>
    </source>
</evidence>